<protein>
    <submittedName>
        <fullName evidence="1">Uncharacterized protein</fullName>
    </submittedName>
</protein>
<sequence length="72" mass="8262">VLGSRFSQPRISFFIYIRKCLCSMCSLNFLKTFTKDDRNESVYLVFATGGAASIGSLRDYRHAFKLTKQKVE</sequence>
<feature type="non-terminal residue" evidence="1">
    <location>
        <position position="1"/>
    </location>
</feature>
<evidence type="ECO:0000313" key="1">
    <source>
        <dbReference type="EMBL" id="CEK98507.1"/>
    </source>
</evidence>
<organism evidence="1">
    <name type="scientific">Arion vulgaris</name>
    <dbReference type="NCBI Taxonomy" id="1028688"/>
    <lineage>
        <taxon>Eukaryota</taxon>
        <taxon>Metazoa</taxon>
        <taxon>Spiralia</taxon>
        <taxon>Lophotrochozoa</taxon>
        <taxon>Mollusca</taxon>
        <taxon>Gastropoda</taxon>
        <taxon>Heterobranchia</taxon>
        <taxon>Euthyneura</taxon>
        <taxon>Panpulmonata</taxon>
        <taxon>Eupulmonata</taxon>
        <taxon>Stylommatophora</taxon>
        <taxon>Helicina</taxon>
        <taxon>Arionoidea</taxon>
        <taxon>Arionidae</taxon>
        <taxon>Arion</taxon>
    </lineage>
</organism>
<feature type="non-terminal residue" evidence="1">
    <location>
        <position position="72"/>
    </location>
</feature>
<reference evidence="1" key="1">
    <citation type="submission" date="2014-12" db="EMBL/GenBank/DDBJ databases">
        <title>Insight into the proteome of Arion vulgaris.</title>
        <authorList>
            <person name="Aradska J."/>
            <person name="Bulat T."/>
            <person name="Smidak R."/>
            <person name="Sarate P."/>
            <person name="Gangsoo J."/>
            <person name="Sialana F."/>
            <person name="Bilban M."/>
            <person name="Lubec G."/>
        </authorList>
    </citation>
    <scope>NUCLEOTIDE SEQUENCE</scope>
    <source>
        <tissue evidence="1">Skin</tissue>
    </source>
</reference>
<accession>A0A0B7C007</accession>
<gene>
    <name evidence="1" type="primary">ORF218887</name>
</gene>
<dbReference type="AlphaFoldDB" id="A0A0B7C007"/>
<dbReference type="EMBL" id="HACG01051636">
    <property type="protein sequence ID" value="CEK98507.1"/>
    <property type="molecule type" value="Transcribed_RNA"/>
</dbReference>
<name>A0A0B7C007_9EUPU</name>
<proteinExistence type="predicted"/>